<evidence type="ECO:0000256" key="5">
    <source>
        <dbReference type="ARBA" id="ARBA00022553"/>
    </source>
</evidence>
<dbReference type="SMART" id="SM00448">
    <property type="entry name" value="REC"/>
    <property type="match status" value="1"/>
</dbReference>
<comment type="function">
    <text evidence="11">May play the central regulatory role in sporulation. It may be an element of the effector pathway responsible for the activation of sporulation genes in response to nutritional stress. Spo0A may act in concert with spo0H (a sigma factor) to control the expression of some genes that are critical to the sporulation process.</text>
</comment>
<name>A0A0E3GR58_CLOSL</name>
<keyword evidence="6" id="KW-0808">Transferase</keyword>
<dbReference type="InterPro" id="IPR036890">
    <property type="entry name" value="HATPase_C_sf"/>
</dbReference>
<reference evidence="18 19" key="1">
    <citation type="journal article" date="2015" name="J. Biotechnol.">
        <title>Complete genome sequence of a malodorant-producing acetogen, Clostridium scatologenes ATCC 25775(T).</title>
        <authorList>
            <person name="Zhu Z."/>
            <person name="Guo T."/>
            <person name="Zheng H."/>
            <person name="Song T."/>
            <person name="Ouyang P."/>
            <person name="Xie J."/>
        </authorList>
    </citation>
    <scope>NUCLEOTIDE SEQUENCE [LARGE SCALE GENOMIC DNA]</scope>
    <source>
        <strain evidence="18 19">ATCC 25775</strain>
    </source>
</reference>
<feature type="coiled-coil region" evidence="14">
    <location>
        <begin position="818"/>
        <end position="852"/>
    </location>
</feature>
<dbReference type="GO" id="GO:0000155">
    <property type="term" value="F:phosphorelay sensor kinase activity"/>
    <property type="evidence" value="ECO:0007669"/>
    <property type="project" value="InterPro"/>
</dbReference>
<feature type="domain" description="Histidine kinase" evidence="16">
    <location>
        <begin position="862"/>
        <end position="1083"/>
    </location>
</feature>
<feature type="transmembrane region" description="Helical" evidence="15">
    <location>
        <begin position="7"/>
        <end position="29"/>
    </location>
</feature>
<dbReference type="InterPro" id="IPR003594">
    <property type="entry name" value="HATPase_dom"/>
</dbReference>
<keyword evidence="19" id="KW-1185">Reference proteome</keyword>
<dbReference type="HOGENOM" id="CLU_011115_1_0_9"/>
<dbReference type="Gene3D" id="2.60.120.260">
    <property type="entry name" value="Galactose-binding domain-like"/>
    <property type="match status" value="1"/>
</dbReference>
<keyword evidence="15" id="KW-1133">Transmembrane helix</keyword>
<evidence type="ECO:0000256" key="10">
    <source>
        <dbReference type="ARBA" id="ARBA00023012"/>
    </source>
</evidence>
<feature type="transmembrane region" description="Helical" evidence="15">
    <location>
        <begin position="214"/>
        <end position="233"/>
    </location>
</feature>
<dbReference type="InterPro" id="IPR011623">
    <property type="entry name" value="7TMR_DISM_rcpt_extracell_dom1"/>
</dbReference>
<keyword evidence="14" id="KW-0175">Coiled coil</keyword>
<dbReference type="PANTHER" id="PTHR43047:SF72">
    <property type="entry name" value="OSMOSENSING HISTIDINE PROTEIN KINASE SLN1"/>
    <property type="match status" value="1"/>
</dbReference>
<feature type="transmembrane region" description="Helical" evidence="15">
    <location>
        <begin position="245"/>
        <end position="270"/>
    </location>
</feature>
<evidence type="ECO:0000256" key="6">
    <source>
        <dbReference type="ARBA" id="ARBA00022679"/>
    </source>
</evidence>
<comment type="catalytic activity">
    <reaction evidence="1">
        <text>ATP + protein L-histidine = ADP + protein N-phospho-L-histidine.</text>
        <dbReference type="EC" id="2.7.13.3"/>
    </reaction>
</comment>
<evidence type="ECO:0000256" key="15">
    <source>
        <dbReference type="SAM" id="Phobius"/>
    </source>
</evidence>
<dbReference type="CDD" id="cd16922">
    <property type="entry name" value="HATPase_EvgS-ArcB-TorS-like"/>
    <property type="match status" value="2"/>
</dbReference>
<dbReference type="GO" id="GO:0009927">
    <property type="term" value="F:histidine phosphotransfer kinase activity"/>
    <property type="evidence" value="ECO:0007669"/>
    <property type="project" value="TreeGrafter"/>
</dbReference>
<proteinExistence type="inferred from homology"/>
<dbReference type="InterPro" id="IPR005467">
    <property type="entry name" value="His_kinase_dom"/>
</dbReference>
<dbReference type="PRINTS" id="PR00344">
    <property type="entry name" value="BCTRLSENSOR"/>
</dbReference>
<gene>
    <name evidence="18" type="ORF">CSCA_2621</name>
</gene>
<dbReference type="Gene3D" id="3.40.50.2300">
    <property type="match status" value="1"/>
</dbReference>
<keyword evidence="9" id="KW-0067">ATP-binding</keyword>
<feature type="domain" description="Response regulatory" evidence="17">
    <location>
        <begin position="692"/>
        <end position="809"/>
    </location>
</feature>
<evidence type="ECO:0000256" key="9">
    <source>
        <dbReference type="ARBA" id="ARBA00022840"/>
    </source>
</evidence>
<accession>A0A0E3GR58</accession>
<comment type="similarity">
    <text evidence="2">In the N-terminal section; belongs to the phytochrome family.</text>
</comment>
<dbReference type="SUPFAM" id="SSF55874">
    <property type="entry name" value="ATPase domain of HSP90 chaperone/DNA topoisomerase II/histidine kinase"/>
    <property type="match status" value="2"/>
</dbReference>
<dbReference type="Gene3D" id="3.30.565.10">
    <property type="entry name" value="Histidine kinase-like ATPase, C-terminal domain"/>
    <property type="match status" value="2"/>
</dbReference>
<dbReference type="Pfam" id="PF00072">
    <property type="entry name" value="Response_reg"/>
    <property type="match status" value="1"/>
</dbReference>
<dbReference type="Pfam" id="PF00512">
    <property type="entry name" value="HisKA"/>
    <property type="match status" value="2"/>
</dbReference>
<feature type="transmembrane region" description="Helical" evidence="15">
    <location>
        <begin position="392"/>
        <end position="411"/>
    </location>
</feature>
<dbReference type="RefSeq" id="WP_029161657.1">
    <property type="nucleotide sequence ID" value="NZ_CP009933.1"/>
</dbReference>
<dbReference type="AlphaFoldDB" id="A0A0E3GR58"/>
<dbReference type="PROSITE" id="PS50110">
    <property type="entry name" value="RESPONSE_REGULATORY"/>
    <property type="match status" value="1"/>
</dbReference>
<evidence type="ECO:0000256" key="4">
    <source>
        <dbReference type="ARBA" id="ARBA00018672"/>
    </source>
</evidence>
<sequence>MKNFKLVIHRVTFLIMLLIVSLVLLGAFINKNKEELNKRPVAKSGVLDLRDWNFKKQGIVKLDGQWEFYYKQLLTPRDFEEKHKTVKTGLIDIPGSFKNYKFGNEKLDSQGYATYRLKVIVNDSEDLYAIKTQFIQASHKLWVNDKVVIQCGEVGKTKNETDGKLATRLGSFYNNTNEFEIVLQSSNFQYGVPEIDSILLGSESQISEERAKKVGFDLFLFGITLAAAAYNFILFMRRKKDKAPLYFSVVCVLICLRTVLVGERLIYWVFPNMNYVINVKLLLWTFFLYIPVLILFMSNFYSELINEKIVKFSKILGIAYFFLILILPPVYYINLILPVEVISDFMILYIVSKMLYGYFVKKSNNAIVIISMIIFLGTRINDILYEYSIIDTGSYAPIGILIFIFAQSYVASDKFSMAFSKIEEMTEKLKLVDKMKDDFFATTSHELKAPLDGIVGLSKSLIDCNSKHLGNDERETLTLIKNSANRLSNLVNDILDFSKIKSNDINLIMKPVDIRQLINMVTKSFKSFMSNKSVEILNRVEEGVSYVYGDENRIQQILYNLIGNAVKFTNEGQIEISAIEKGEYVFISIKDTGIGIDESDIYKIFQPYNQVDGINNQYNGSGLGLYVTKKLVQLHGGELEVKSILGEGSEFTFNLSKLSMNIEKADSIDELENYYCNEKYNKKLEQCKSNGKILIVDDEAVNIKVMVNFLSNEKYTIITATSGKEALNIAYNDKNIDMVILDVMLPDMIGWEVCSILREKYSLLDLPILIATWDNRTESLVLSFKNGANDYLRKPFEKSELLARVKTLIDLKHLAGEVTSLQGKVQSTTKQVEELNEDFEENKKMLSQIIKNDKLKTEFFTNISHELRTPLNVIWSTIQLIQSINEKNLTTEYDIDKYLNIMSQNTLRLLRLINNLIDTTKIEGGYLSLRLANGNIINVIEEVTLSAASYIQSQGIELIFDTEVEEKYMAFDGDKIERIMLNLLSNAIKFTEEGGSIFVNIYDLQDKVKISVKDTGIGIPEDKLDSIFDRFIQVDTSLSKKPEGSGIGLALVKSLVKMQKGKIYVKSTLGYGSEFIVELPSVTVKENEELDQDIKSKNFSRFIDKAKIEFSDIYYE</sequence>
<evidence type="ECO:0000256" key="1">
    <source>
        <dbReference type="ARBA" id="ARBA00000085"/>
    </source>
</evidence>
<keyword evidence="15" id="KW-0472">Membrane</keyword>
<dbReference type="EC" id="2.7.13.3" evidence="3"/>
<dbReference type="KEGG" id="csq:CSCA_2621"/>
<evidence type="ECO:0000256" key="2">
    <source>
        <dbReference type="ARBA" id="ARBA00006402"/>
    </source>
</evidence>
<dbReference type="InterPro" id="IPR003661">
    <property type="entry name" value="HisK_dim/P_dom"/>
</dbReference>
<evidence type="ECO:0000313" key="19">
    <source>
        <dbReference type="Proteomes" id="UP000033115"/>
    </source>
</evidence>
<dbReference type="FunFam" id="3.30.565.10:FF:000010">
    <property type="entry name" value="Sensor histidine kinase RcsC"/>
    <property type="match status" value="1"/>
</dbReference>
<dbReference type="Gene3D" id="1.10.287.130">
    <property type="match status" value="2"/>
</dbReference>
<dbReference type="InterPro" id="IPR004358">
    <property type="entry name" value="Sig_transdc_His_kin-like_C"/>
</dbReference>
<dbReference type="EMBL" id="CP009933">
    <property type="protein sequence ID" value="AKA69746.1"/>
    <property type="molecule type" value="Genomic_DNA"/>
</dbReference>
<feature type="transmembrane region" description="Helical" evidence="15">
    <location>
        <begin position="363"/>
        <end position="380"/>
    </location>
</feature>
<dbReference type="Proteomes" id="UP000033115">
    <property type="component" value="Chromosome"/>
</dbReference>
<dbReference type="GO" id="GO:0005886">
    <property type="term" value="C:plasma membrane"/>
    <property type="evidence" value="ECO:0007669"/>
    <property type="project" value="TreeGrafter"/>
</dbReference>
<evidence type="ECO:0000256" key="3">
    <source>
        <dbReference type="ARBA" id="ARBA00012438"/>
    </source>
</evidence>
<dbReference type="InterPro" id="IPR036097">
    <property type="entry name" value="HisK_dim/P_sf"/>
</dbReference>
<evidence type="ECO:0000256" key="14">
    <source>
        <dbReference type="SAM" id="Coils"/>
    </source>
</evidence>
<evidence type="ECO:0000259" key="17">
    <source>
        <dbReference type="PROSITE" id="PS50110"/>
    </source>
</evidence>
<dbReference type="SMART" id="SM00388">
    <property type="entry name" value="HisKA"/>
    <property type="match status" value="2"/>
</dbReference>
<dbReference type="SMART" id="SM00387">
    <property type="entry name" value="HATPase_c"/>
    <property type="match status" value="2"/>
</dbReference>
<keyword evidence="10" id="KW-0902">Two-component regulatory system</keyword>
<evidence type="ECO:0000256" key="11">
    <source>
        <dbReference type="ARBA" id="ARBA00024867"/>
    </source>
</evidence>
<dbReference type="Pfam" id="PF02518">
    <property type="entry name" value="HATPase_c"/>
    <property type="match status" value="2"/>
</dbReference>
<dbReference type="SUPFAM" id="SSF52172">
    <property type="entry name" value="CheY-like"/>
    <property type="match status" value="1"/>
</dbReference>
<keyword evidence="15" id="KW-0812">Transmembrane</keyword>
<dbReference type="GO" id="GO:0005524">
    <property type="term" value="F:ATP binding"/>
    <property type="evidence" value="ECO:0007669"/>
    <property type="project" value="UniProtKB-KW"/>
</dbReference>
<evidence type="ECO:0000256" key="7">
    <source>
        <dbReference type="ARBA" id="ARBA00022741"/>
    </source>
</evidence>
<evidence type="ECO:0000256" key="12">
    <source>
        <dbReference type="ARBA" id="ARBA00074306"/>
    </source>
</evidence>
<dbReference type="PROSITE" id="PS50109">
    <property type="entry name" value="HIS_KIN"/>
    <property type="match status" value="2"/>
</dbReference>
<organism evidence="18 19">
    <name type="scientific">Clostridium scatologenes</name>
    <dbReference type="NCBI Taxonomy" id="1548"/>
    <lineage>
        <taxon>Bacteria</taxon>
        <taxon>Bacillati</taxon>
        <taxon>Bacillota</taxon>
        <taxon>Clostridia</taxon>
        <taxon>Eubacteriales</taxon>
        <taxon>Clostridiaceae</taxon>
        <taxon>Clostridium</taxon>
    </lineage>
</organism>
<evidence type="ECO:0000256" key="13">
    <source>
        <dbReference type="PROSITE-ProRule" id="PRU00169"/>
    </source>
</evidence>
<keyword evidence="7" id="KW-0547">Nucleotide-binding</keyword>
<dbReference type="FunFam" id="3.30.565.10:FF:000037">
    <property type="entry name" value="Hybrid sensor histidine kinase/response regulator"/>
    <property type="match status" value="1"/>
</dbReference>
<evidence type="ECO:0000256" key="8">
    <source>
        <dbReference type="ARBA" id="ARBA00022777"/>
    </source>
</evidence>
<dbReference type="InterPro" id="IPR001789">
    <property type="entry name" value="Sig_transdc_resp-reg_receiver"/>
</dbReference>
<dbReference type="SUPFAM" id="SSF47384">
    <property type="entry name" value="Homodimeric domain of signal transducing histidine kinase"/>
    <property type="match status" value="2"/>
</dbReference>
<dbReference type="STRING" id="1548.CSCA_2621"/>
<dbReference type="Pfam" id="PF07695">
    <property type="entry name" value="7TMR-DISM_7TM"/>
    <property type="match status" value="1"/>
</dbReference>
<dbReference type="InterPro" id="IPR011006">
    <property type="entry name" value="CheY-like_superfamily"/>
</dbReference>
<keyword evidence="5 13" id="KW-0597">Phosphoprotein</keyword>
<feature type="domain" description="Histidine kinase" evidence="16">
    <location>
        <begin position="442"/>
        <end position="659"/>
    </location>
</feature>
<feature type="transmembrane region" description="Helical" evidence="15">
    <location>
        <begin position="282"/>
        <end position="302"/>
    </location>
</feature>
<dbReference type="PANTHER" id="PTHR43047">
    <property type="entry name" value="TWO-COMPONENT HISTIDINE PROTEIN KINASE"/>
    <property type="match status" value="1"/>
</dbReference>
<keyword evidence="8 18" id="KW-0418">Kinase</keyword>
<protein>
    <recommendedName>
        <fullName evidence="12">Circadian input-output histidine kinase CikA</fullName>
        <ecNumber evidence="3">2.7.13.3</ecNumber>
    </recommendedName>
    <alternativeName>
        <fullName evidence="4">Stage 0 sporulation protein A homolog</fullName>
    </alternativeName>
</protein>
<evidence type="ECO:0000259" key="16">
    <source>
        <dbReference type="PROSITE" id="PS50109"/>
    </source>
</evidence>
<feature type="modified residue" description="4-aspartylphosphate" evidence="13">
    <location>
        <position position="742"/>
    </location>
</feature>
<evidence type="ECO:0000313" key="18">
    <source>
        <dbReference type="EMBL" id="AKA69746.1"/>
    </source>
</evidence>
<dbReference type="CDD" id="cd00082">
    <property type="entry name" value="HisKA"/>
    <property type="match status" value="2"/>
</dbReference>